<keyword evidence="3" id="KW-0540">Nuclease</keyword>
<evidence type="ECO:0000256" key="5">
    <source>
        <dbReference type="ARBA" id="ARBA00022801"/>
    </source>
</evidence>
<dbReference type="InterPro" id="IPR012933">
    <property type="entry name" value="HicA_mRNA_interferase"/>
</dbReference>
<evidence type="ECO:0000313" key="9">
    <source>
        <dbReference type="Proteomes" id="UP000623440"/>
    </source>
</evidence>
<evidence type="ECO:0000256" key="2">
    <source>
        <dbReference type="ARBA" id="ARBA00022649"/>
    </source>
</evidence>
<comment type="caution">
    <text evidence="8">The sequence shown here is derived from an EMBL/GenBank/DDBJ whole genome shotgun (WGS) entry which is preliminary data.</text>
</comment>
<evidence type="ECO:0000256" key="6">
    <source>
        <dbReference type="ARBA" id="ARBA00022884"/>
    </source>
</evidence>
<keyword evidence="6" id="KW-0694">RNA-binding</keyword>
<evidence type="ECO:0000256" key="7">
    <source>
        <dbReference type="ARBA" id="ARBA00023016"/>
    </source>
</evidence>
<protein>
    <submittedName>
        <fullName evidence="8">Type II toxin-antitoxin system HicA family toxin</fullName>
    </submittedName>
</protein>
<reference evidence="8 9" key="1">
    <citation type="journal article" date="2020" name="ISME J.">
        <title>Comparative genomics reveals insights into cyanobacterial evolution and habitat adaptation.</title>
        <authorList>
            <person name="Chen M.Y."/>
            <person name="Teng W.K."/>
            <person name="Zhao L."/>
            <person name="Hu C.X."/>
            <person name="Zhou Y.K."/>
            <person name="Han B.P."/>
            <person name="Song L.R."/>
            <person name="Shu W.S."/>
        </authorList>
    </citation>
    <scope>NUCLEOTIDE SEQUENCE [LARGE SCALE GENOMIC DNA]</scope>
    <source>
        <strain evidence="8 9">FACHB-838</strain>
    </source>
</reference>
<evidence type="ECO:0000256" key="1">
    <source>
        <dbReference type="ARBA" id="ARBA00006620"/>
    </source>
</evidence>
<dbReference type="Pfam" id="PF07927">
    <property type="entry name" value="HicA_toxin"/>
    <property type="match status" value="1"/>
</dbReference>
<accession>A0ABR8DRQ8</accession>
<keyword evidence="2" id="KW-1277">Toxin-antitoxin system</keyword>
<proteinExistence type="inferred from homology"/>
<evidence type="ECO:0000313" key="8">
    <source>
        <dbReference type="EMBL" id="MBD2530880.1"/>
    </source>
</evidence>
<evidence type="ECO:0000256" key="4">
    <source>
        <dbReference type="ARBA" id="ARBA00022759"/>
    </source>
</evidence>
<gene>
    <name evidence="8" type="ORF">H6G97_15350</name>
</gene>
<dbReference type="Gene3D" id="3.30.920.30">
    <property type="entry name" value="Hypothetical protein"/>
    <property type="match status" value="1"/>
</dbReference>
<dbReference type="Proteomes" id="UP000623440">
    <property type="component" value="Unassembled WGS sequence"/>
</dbReference>
<dbReference type="InterPro" id="IPR038570">
    <property type="entry name" value="HicA_sf"/>
</dbReference>
<keyword evidence="5" id="KW-0378">Hydrolase</keyword>
<keyword evidence="9" id="KW-1185">Reference proteome</keyword>
<dbReference type="EMBL" id="JACJSI010000026">
    <property type="protein sequence ID" value="MBD2530880.1"/>
    <property type="molecule type" value="Genomic_DNA"/>
</dbReference>
<keyword evidence="7" id="KW-0346">Stress response</keyword>
<comment type="similarity">
    <text evidence="1">Belongs to the HicA mRNA interferase family.</text>
</comment>
<keyword evidence="4" id="KW-0255">Endonuclease</keyword>
<dbReference type="RefSeq" id="WP_190941546.1">
    <property type="nucleotide sequence ID" value="NZ_JACJSI010000026.1"/>
</dbReference>
<dbReference type="SUPFAM" id="SSF54786">
    <property type="entry name" value="YcfA/nrd intein domain"/>
    <property type="match status" value="1"/>
</dbReference>
<sequence>MPKKIRELKSILLKAGFVYRPAKGSHTFWTHPLIPDEPVTIAGKDGDDAPQYLEKQVNRVLKQLEKIEEE</sequence>
<evidence type="ECO:0000256" key="3">
    <source>
        <dbReference type="ARBA" id="ARBA00022722"/>
    </source>
</evidence>
<name>A0ABR8DRQ8_9NOSO</name>
<organism evidence="8 9">
    <name type="scientific">Nostoc flagelliforme FACHB-838</name>
    <dbReference type="NCBI Taxonomy" id="2692904"/>
    <lineage>
        <taxon>Bacteria</taxon>
        <taxon>Bacillati</taxon>
        <taxon>Cyanobacteriota</taxon>
        <taxon>Cyanophyceae</taxon>
        <taxon>Nostocales</taxon>
        <taxon>Nostocaceae</taxon>
        <taxon>Nostoc</taxon>
    </lineage>
</organism>